<dbReference type="OrthoDB" id="9815847at2"/>
<dbReference type="GO" id="GO:0030313">
    <property type="term" value="C:cell envelope"/>
    <property type="evidence" value="ECO:0007669"/>
    <property type="project" value="UniProtKB-SubCell"/>
</dbReference>
<evidence type="ECO:0000256" key="3">
    <source>
        <dbReference type="ARBA" id="ARBA00022748"/>
    </source>
</evidence>
<dbReference type="InterPro" id="IPR051263">
    <property type="entry name" value="C-type_cytochrome_biogenesis"/>
</dbReference>
<protein>
    <submittedName>
        <fullName evidence="8">C-type cytochrome biogenesis protein CcmI</fullName>
    </submittedName>
</protein>
<dbReference type="PANTHER" id="PTHR47870">
    <property type="entry name" value="CYTOCHROME C-TYPE BIOGENESIS PROTEIN CCMH"/>
    <property type="match status" value="1"/>
</dbReference>
<dbReference type="AlphaFoldDB" id="A0A369W7U2"/>
<gene>
    <name evidence="8" type="primary">ccmI</name>
    <name evidence="8" type="ORF">DVH29_00425</name>
</gene>
<dbReference type="NCBIfam" id="TIGR03142">
    <property type="entry name" value="cytochro_ccmI"/>
    <property type="match status" value="1"/>
</dbReference>
<dbReference type="InterPro" id="IPR011990">
    <property type="entry name" value="TPR-like_helical_dom_sf"/>
</dbReference>
<accession>A0A369W7U2</accession>
<keyword evidence="6" id="KW-1133">Transmembrane helix</keyword>
<dbReference type="Pfam" id="PF23914">
    <property type="entry name" value="TPR_CcmH_CycH"/>
    <property type="match status" value="1"/>
</dbReference>
<dbReference type="PANTHER" id="PTHR47870:SF1">
    <property type="entry name" value="CYTOCHROME C-TYPE BIOGENESIS PROTEIN CCMH"/>
    <property type="match status" value="1"/>
</dbReference>
<dbReference type="InterPro" id="IPR056413">
    <property type="entry name" value="TPR_CcmH_CycH"/>
</dbReference>
<dbReference type="GO" id="GO:0017004">
    <property type="term" value="P:cytochrome complex assembly"/>
    <property type="evidence" value="ECO:0007669"/>
    <property type="project" value="UniProtKB-KW"/>
</dbReference>
<reference evidence="9" key="1">
    <citation type="submission" date="2018-07" db="EMBL/GenBank/DDBJ databases">
        <authorList>
            <person name="Liu B.-T."/>
            <person name="Du Z."/>
        </authorList>
    </citation>
    <scope>NUCLEOTIDE SEQUENCE [LARGE SCALE GENOMIC DNA]</scope>
    <source>
        <strain evidence="9">XYN52</strain>
    </source>
</reference>
<evidence type="ECO:0000256" key="1">
    <source>
        <dbReference type="ARBA" id="ARBA00004196"/>
    </source>
</evidence>
<name>A0A369W7U2_9HYPH</name>
<dbReference type="PROSITE" id="PS50005">
    <property type="entry name" value="TPR"/>
    <property type="match status" value="1"/>
</dbReference>
<feature type="repeat" description="TPR" evidence="5">
    <location>
        <begin position="144"/>
        <end position="177"/>
    </location>
</feature>
<evidence type="ECO:0000313" key="8">
    <source>
        <dbReference type="EMBL" id="RDE10668.1"/>
    </source>
</evidence>
<feature type="domain" description="Cytochrome c-type biogenesis protein H TPR" evidence="7">
    <location>
        <begin position="136"/>
        <end position="246"/>
    </location>
</feature>
<comment type="subcellular location">
    <subcellularLocation>
        <location evidence="1">Cell envelope</location>
    </subcellularLocation>
</comment>
<dbReference type="InterPro" id="IPR017560">
    <property type="entry name" value="Cyt_c_biogenesis_CcmI"/>
</dbReference>
<keyword evidence="4 5" id="KW-0802">TPR repeat</keyword>
<proteinExistence type="predicted"/>
<evidence type="ECO:0000256" key="5">
    <source>
        <dbReference type="PROSITE-ProRule" id="PRU00339"/>
    </source>
</evidence>
<evidence type="ECO:0000259" key="7">
    <source>
        <dbReference type="Pfam" id="PF23914"/>
    </source>
</evidence>
<evidence type="ECO:0000256" key="4">
    <source>
        <dbReference type="ARBA" id="ARBA00022803"/>
    </source>
</evidence>
<evidence type="ECO:0000256" key="2">
    <source>
        <dbReference type="ARBA" id="ARBA00022737"/>
    </source>
</evidence>
<organism evidence="8 9">
    <name type="scientific">Pelagibacterium lacus</name>
    <dbReference type="NCBI Taxonomy" id="2282655"/>
    <lineage>
        <taxon>Bacteria</taxon>
        <taxon>Pseudomonadati</taxon>
        <taxon>Pseudomonadota</taxon>
        <taxon>Alphaproteobacteria</taxon>
        <taxon>Hyphomicrobiales</taxon>
        <taxon>Devosiaceae</taxon>
        <taxon>Pelagibacterium</taxon>
    </lineage>
</organism>
<keyword evidence="9" id="KW-1185">Reference proteome</keyword>
<dbReference type="Gene3D" id="1.25.40.10">
    <property type="entry name" value="Tetratricopeptide repeat domain"/>
    <property type="match status" value="1"/>
</dbReference>
<dbReference type="EMBL" id="QQNH01000001">
    <property type="protein sequence ID" value="RDE10668.1"/>
    <property type="molecule type" value="Genomic_DNA"/>
</dbReference>
<evidence type="ECO:0000313" key="9">
    <source>
        <dbReference type="Proteomes" id="UP000253759"/>
    </source>
</evidence>
<comment type="caution">
    <text evidence="8">The sequence shown here is derived from an EMBL/GenBank/DDBJ whole genome shotgun (WGS) entry which is preliminary data.</text>
</comment>
<keyword evidence="6" id="KW-0472">Membrane</keyword>
<dbReference type="SUPFAM" id="SSF48452">
    <property type="entry name" value="TPR-like"/>
    <property type="match status" value="1"/>
</dbReference>
<feature type="transmembrane region" description="Helical" evidence="6">
    <location>
        <begin position="82"/>
        <end position="102"/>
    </location>
</feature>
<keyword evidence="2" id="KW-0677">Repeat</keyword>
<keyword evidence="6" id="KW-0812">Transmembrane</keyword>
<sequence>MLLALACVGVLLAGLRRAPKPQAETGAERAFFRSQLEGIDRDVEGGRMSATEAEAARAELAREVIRHEKETGHGRAGANGRIVLMAVLPVLVVGSLGLYAVIGRADLPAQPLSTREIATLPGQMSVDEAVARVEAQMAETPGDVRGWLVLAPIYMTQERYGEAANAWRRVLELEPPTSTRQTNLAEAMIMANGGESTPESMALLREAVAGDPLGVRQRFYLAGQLTDSGEFAEAIPIWEELLALAEGSEPWIETAGNGLAAAQAGLASTALDASSPDATLDVMIRGMVDGLAARLAGEGGSADEWMQLVRSRQQLDGDAAAREDLARGLDALEGDDRLALEDLARELEL</sequence>
<dbReference type="InterPro" id="IPR019734">
    <property type="entry name" value="TPR_rpt"/>
</dbReference>
<dbReference type="Proteomes" id="UP000253759">
    <property type="component" value="Unassembled WGS sequence"/>
</dbReference>
<evidence type="ECO:0000256" key="6">
    <source>
        <dbReference type="SAM" id="Phobius"/>
    </source>
</evidence>
<keyword evidence="3" id="KW-0201">Cytochrome c-type biogenesis</keyword>